<name>A0A653CJH4_CALMS</name>
<keyword evidence="2" id="KW-1185">Reference proteome</keyword>
<evidence type="ECO:0000313" key="1">
    <source>
        <dbReference type="EMBL" id="VEN48072.1"/>
    </source>
</evidence>
<dbReference type="AlphaFoldDB" id="A0A653CJH4"/>
<reference evidence="1 2" key="1">
    <citation type="submission" date="2019-01" db="EMBL/GenBank/DDBJ databases">
        <authorList>
            <person name="Sayadi A."/>
        </authorList>
    </citation>
    <scope>NUCLEOTIDE SEQUENCE [LARGE SCALE GENOMIC DNA]</scope>
</reference>
<dbReference type="Proteomes" id="UP000410492">
    <property type="component" value="Unassembled WGS sequence"/>
</dbReference>
<evidence type="ECO:0000313" key="2">
    <source>
        <dbReference type="Proteomes" id="UP000410492"/>
    </source>
</evidence>
<sequence>LQFLNIEQIIQEANLVLLFKIINKKAPNYFEKFMCKRMDISLQINGKALFIEGLKLYNKLPLIIKNSPNVICDTVFTMILYIYY</sequence>
<proteinExistence type="predicted"/>
<feature type="non-terminal residue" evidence="1">
    <location>
        <position position="1"/>
    </location>
</feature>
<gene>
    <name evidence="1" type="ORF">CALMAC_LOCUS9659</name>
</gene>
<protein>
    <submittedName>
        <fullName evidence="1">Uncharacterized protein</fullName>
    </submittedName>
</protein>
<dbReference type="EMBL" id="CAACVG010008019">
    <property type="protein sequence ID" value="VEN48072.1"/>
    <property type="molecule type" value="Genomic_DNA"/>
</dbReference>
<accession>A0A653CJH4</accession>
<organism evidence="1 2">
    <name type="scientific">Callosobruchus maculatus</name>
    <name type="common">Southern cowpea weevil</name>
    <name type="synonym">Pulse bruchid</name>
    <dbReference type="NCBI Taxonomy" id="64391"/>
    <lineage>
        <taxon>Eukaryota</taxon>
        <taxon>Metazoa</taxon>
        <taxon>Ecdysozoa</taxon>
        <taxon>Arthropoda</taxon>
        <taxon>Hexapoda</taxon>
        <taxon>Insecta</taxon>
        <taxon>Pterygota</taxon>
        <taxon>Neoptera</taxon>
        <taxon>Endopterygota</taxon>
        <taxon>Coleoptera</taxon>
        <taxon>Polyphaga</taxon>
        <taxon>Cucujiformia</taxon>
        <taxon>Chrysomeloidea</taxon>
        <taxon>Chrysomelidae</taxon>
        <taxon>Bruchinae</taxon>
        <taxon>Bruchini</taxon>
        <taxon>Callosobruchus</taxon>
    </lineage>
</organism>